<keyword evidence="3" id="KW-0804">Transcription</keyword>
<keyword evidence="2 9" id="KW-0238">DNA-binding</keyword>
<protein>
    <submittedName>
        <fullName evidence="9">Myb-like DNA-binding domain protein</fullName>
    </submittedName>
</protein>
<reference evidence="9" key="1">
    <citation type="submission" date="2020-01" db="EMBL/GenBank/DDBJ databases">
        <title>Genome Sequencing of Three Apophysomyces-Like Fungal Strains Confirms a Novel Fungal Genus in the Mucoromycota with divergent Burkholderia-like Endosymbiotic Bacteria.</title>
        <authorList>
            <person name="Stajich J.E."/>
            <person name="Macias A.M."/>
            <person name="Carter-House D."/>
            <person name="Lovett B."/>
            <person name="Kasson L.R."/>
            <person name="Berry K."/>
            <person name="Grigoriev I."/>
            <person name="Chang Y."/>
            <person name="Spatafora J."/>
            <person name="Kasson M.T."/>
        </authorList>
    </citation>
    <scope>NUCLEOTIDE SEQUENCE</scope>
    <source>
        <strain evidence="9">NRRL A-21654</strain>
    </source>
</reference>
<dbReference type="AlphaFoldDB" id="A0A8H7BND6"/>
<feature type="region of interest" description="Disordered" evidence="5">
    <location>
        <begin position="306"/>
        <end position="366"/>
    </location>
</feature>
<dbReference type="EMBL" id="JABAYA010000155">
    <property type="protein sequence ID" value="KAF7723349.1"/>
    <property type="molecule type" value="Genomic_DNA"/>
</dbReference>
<feature type="region of interest" description="Disordered" evidence="5">
    <location>
        <begin position="1"/>
        <end position="43"/>
    </location>
</feature>
<dbReference type="PANTHER" id="PTHR46621">
    <property type="entry name" value="SNRNA-ACTIVATING PROTEIN COMPLEX SUBUNIT 4"/>
    <property type="match status" value="1"/>
</dbReference>
<dbReference type="PANTHER" id="PTHR46621:SF1">
    <property type="entry name" value="SNRNA-ACTIVATING PROTEIN COMPLEX SUBUNIT 4"/>
    <property type="match status" value="1"/>
</dbReference>
<evidence type="ECO:0000313" key="9">
    <source>
        <dbReference type="EMBL" id="KAF7723349.1"/>
    </source>
</evidence>
<gene>
    <name evidence="9" type="primary">MYB4R1_2</name>
    <name evidence="9" type="ORF">EC973_002097</name>
</gene>
<feature type="domain" description="Myb-like" evidence="6">
    <location>
        <begin position="267"/>
        <end position="317"/>
    </location>
</feature>
<dbReference type="Proteomes" id="UP000605846">
    <property type="component" value="Unassembled WGS sequence"/>
</dbReference>
<evidence type="ECO:0000259" key="7">
    <source>
        <dbReference type="PROSITE" id="PS51293"/>
    </source>
</evidence>
<evidence type="ECO:0000256" key="5">
    <source>
        <dbReference type="SAM" id="MobiDB-lite"/>
    </source>
</evidence>
<dbReference type="InterPro" id="IPR017930">
    <property type="entry name" value="Myb_dom"/>
</dbReference>
<evidence type="ECO:0000256" key="2">
    <source>
        <dbReference type="ARBA" id="ARBA00023125"/>
    </source>
</evidence>
<evidence type="ECO:0000256" key="4">
    <source>
        <dbReference type="ARBA" id="ARBA00023242"/>
    </source>
</evidence>
<feature type="compositionally biased region" description="Polar residues" evidence="5">
    <location>
        <begin position="329"/>
        <end position="340"/>
    </location>
</feature>
<keyword evidence="4" id="KW-0539">Nucleus</keyword>
<proteinExistence type="predicted"/>
<dbReference type="GO" id="GO:0042796">
    <property type="term" value="P:snRNA transcription by RNA polymerase III"/>
    <property type="evidence" value="ECO:0007669"/>
    <property type="project" value="TreeGrafter"/>
</dbReference>
<dbReference type="PROSITE" id="PS51294">
    <property type="entry name" value="HTH_MYB"/>
    <property type="match status" value="2"/>
</dbReference>
<evidence type="ECO:0000256" key="1">
    <source>
        <dbReference type="ARBA" id="ARBA00023015"/>
    </source>
</evidence>
<dbReference type="GO" id="GO:0042795">
    <property type="term" value="P:snRNA transcription by RNA polymerase II"/>
    <property type="evidence" value="ECO:0007669"/>
    <property type="project" value="TreeGrafter"/>
</dbReference>
<dbReference type="InterPro" id="IPR009057">
    <property type="entry name" value="Homeodomain-like_sf"/>
</dbReference>
<name>A0A8H7BND6_9FUNG</name>
<evidence type="ECO:0000259" key="6">
    <source>
        <dbReference type="PROSITE" id="PS50090"/>
    </source>
</evidence>
<evidence type="ECO:0000313" key="10">
    <source>
        <dbReference type="Proteomes" id="UP000605846"/>
    </source>
</evidence>
<feature type="domain" description="HTH myb-type" evidence="8">
    <location>
        <begin position="160"/>
        <end position="208"/>
    </location>
</feature>
<comment type="caution">
    <text evidence="9">The sequence shown here is derived from an EMBL/GenBank/DDBJ whole genome shotgun (WGS) entry which is preliminary data.</text>
</comment>
<evidence type="ECO:0000259" key="8">
    <source>
        <dbReference type="PROSITE" id="PS51294"/>
    </source>
</evidence>
<feature type="compositionally biased region" description="Low complexity" evidence="5">
    <location>
        <begin position="7"/>
        <end position="35"/>
    </location>
</feature>
<accession>A0A8H7BND6</accession>
<organism evidence="9 10">
    <name type="scientific">Apophysomyces ossiformis</name>
    <dbReference type="NCBI Taxonomy" id="679940"/>
    <lineage>
        <taxon>Eukaryota</taxon>
        <taxon>Fungi</taxon>
        <taxon>Fungi incertae sedis</taxon>
        <taxon>Mucoromycota</taxon>
        <taxon>Mucoromycotina</taxon>
        <taxon>Mucoromycetes</taxon>
        <taxon>Mucorales</taxon>
        <taxon>Mucorineae</taxon>
        <taxon>Mucoraceae</taxon>
        <taxon>Apophysomyces</taxon>
    </lineage>
</organism>
<dbReference type="GO" id="GO:0000978">
    <property type="term" value="F:RNA polymerase II cis-regulatory region sequence-specific DNA binding"/>
    <property type="evidence" value="ECO:0007669"/>
    <property type="project" value="TreeGrafter"/>
</dbReference>
<dbReference type="GO" id="GO:0001006">
    <property type="term" value="F:RNA polymerase III type 3 promoter sequence-specific DNA binding"/>
    <property type="evidence" value="ECO:0007669"/>
    <property type="project" value="TreeGrafter"/>
</dbReference>
<feature type="domain" description="Myb-like" evidence="6">
    <location>
        <begin position="153"/>
        <end position="204"/>
    </location>
</feature>
<dbReference type="SUPFAM" id="SSF46689">
    <property type="entry name" value="Homeodomain-like"/>
    <property type="match status" value="2"/>
</dbReference>
<dbReference type="PROSITE" id="PS51293">
    <property type="entry name" value="SANT"/>
    <property type="match status" value="1"/>
</dbReference>
<dbReference type="InterPro" id="IPR001005">
    <property type="entry name" value="SANT/Myb"/>
</dbReference>
<dbReference type="SMART" id="SM00717">
    <property type="entry name" value="SANT"/>
    <property type="match status" value="3"/>
</dbReference>
<feature type="domain" description="SANT" evidence="7">
    <location>
        <begin position="156"/>
        <end position="196"/>
    </location>
</feature>
<feature type="region of interest" description="Disordered" evidence="5">
    <location>
        <begin position="111"/>
        <end position="130"/>
    </location>
</feature>
<feature type="domain" description="HTH myb-type" evidence="8">
    <location>
        <begin position="267"/>
        <end position="321"/>
    </location>
</feature>
<dbReference type="Pfam" id="PF00249">
    <property type="entry name" value="Myb_DNA-binding"/>
    <property type="match status" value="1"/>
</dbReference>
<dbReference type="Pfam" id="PF13921">
    <property type="entry name" value="Myb_DNA-bind_6"/>
    <property type="match status" value="1"/>
</dbReference>
<dbReference type="PROSITE" id="PS50090">
    <property type="entry name" value="MYB_LIKE"/>
    <property type="match status" value="3"/>
</dbReference>
<keyword evidence="1" id="KW-0805">Transcription regulation</keyword>
<dbReference type="Gene3D" id="1.10.10.60">
    <property type="entry name" value="Homeodomain-like"/>
    <property type="match status" value="3"/>
</dbReference>
<keyword evidence="10" id="KW-1185">Reference proteome</keyword>
<dbReference type="InterPro" id="IPR051575">
    <property type="entry name" value="Myb-like_DNA-bd"/>
</dbReference>
<dbReference type="OrthoDB" id="2143914at2759"/>
<dbReference type="CDD" id="cd00167">
    <property type="entry name" value="SANT"/>
    <property type="match status" value="3"/>
</dbReference>
<evidence type="ECO:0000256" key="3">
    <source>
        <dbReference type="ARBA" id="ARBA00023163"/>
    </source>
</evidence>
<dbReference type="InterPro" id="IPR017884">
    <property type="entry name" value="SANT_dom"/>
</dbReference>
<dbReference type="GO" id="GO:0019185">
    <property type="term" value="C:snRNA-activating protein complex"/>
    <property type="evidence" value="ECO:0007669"/>
    <property type="project" value="TreeGrafter"/>
</dbReference>
<feature type="domain" description="Myb-like" evidence="6">
    <location>
        <begin position="205"/>
        <end position="266"/>
    </location>
</feature>
<sequence>MSHHLIQPTPSLRSTQQPQQQQPHPQPQQSQQQNQWDLDETAEWQSPNGFMDHQMVTSPGVDSSYFDAVNFFSAPPTPTGDFSASPSDALLPLDASPLMLSHPKMTASKSASPINVSFDHGPSSPTARNTLIGRRQSAGPVTTSRSYTVRHNRKSSSYSRWTEEEDQLLKQAVAIYGPHKWSLISSHVPNRTPMQCSTRWLGALNPHILKGRWTEQEDAILKFAVMEYSGIPDGEGGFQPIPWNKIAERIPNRTGIQCQARWTEALDPSVRKGKWNDEEDALLRAGVAQFGRCWIRIAETIPGRTQRQCRTRWTQIKHKEEKQRRKQLAEQSRSTSTASSVDGEESSAASSTSTEDDHSMDFFDTLSTPMPVNVAQNTSYAIENTPTFTEQQNHYGQPSTSYLLIPQVSPFNFYPQYQ</sequence>